<name>A0A931A4P2_9ACTN</name>
<evidence type="ECO:0000313" key="2">
    <source>
        <dbReference type="Proteomes" id="UP000605361"/>
    </source>
</evidence>
<keyword evidence="2" id="KW-1185">Reference proteome</keyword>
<dbReference type="AlphaFoldDB" id="A0A931A4P2"/>
<accession>A0A931A4P2</accession>
<sequence length="99" mass="10781">MDYSLTGLLPRGRLLTVIAGNSELQERAAFKHTCLAGAMTDALRERGVPDPTARPAAELGVRAFDDAFDLWSDPAEQRTLADLARRTLDELRAAIATLD</sequence>
<dbReference type="EMBL" id="JADOGI010000005">
    <property type="protein sequence ID" value="MBF8184734.1"/>
    <property type="molecule type" value="Genomic_DNA"/>
</dbReference>
<evidence type="ECO:0000313" key="1">
    <source>
        <dbReference type="EMBL" id="MBF8184734.1"/>
    </source>
</evidence>
<reference evidence="1" key="1">
    <citation type="submission" date="2020-11" db="EMBL/GenBank/DDBJ databases">
        <title>Whole-genome analyses of Nonomuraea sp. K274.</title>
        <authorList>
            <person name="Veyisoglu A."/>
        </authorList>
    </citation>
    <scope>NUCLEOTIDE SEQUENCE</scope>
    <source>
        <strain evidence="1">K274</strain>
    </source>
</reference>
<proteinExistence type="predicted"/>
<organism evidence="1 2">
    <name type="scientific">Nonomuraea cypriaca</name>
    <dbReference type="NCBI Taxonomy" id="1187855"/>
    <lineage>
        <taxon>Bacteria</taxon>
        <taxon>Bacillati</taxon>
        <taxon>Actinomycetota</taxon>
        <taxon>Actinomycetes</taxon>
        <taxon>Streptosporangiales</taxon>
        <taxon>Streptosporangiaceae</taxon>
        <taxon>Nonomuraea</taxon>
    </lineage>
</organism>
<protein>
    <submittedName>
        <fullName evidence="1">Uncharacterized protein</fullName>
    </submittedName>
</protein>
<dbReference type="RefSeq" id="WP_195893722.1">
    <property type="nucleotide sequence ID" value="NZ_JADOGI010000005.1"/>
</dbReference>
<dbReference type="Proteomes" id="UP000605361">
    <property type="component" value="Unassembled WGS sequence"/>
</dbReference>
<comment type="caution">
    <text evidence="1">The sequence shown here is derived from an EMBL/GenBank/DDBJ whole genome shotgun (WGS) entry which is preliminary data.</text>
</comment>
<gene>
    <name evidence="1" type="ORF">ITP53_03050</name>
</gene>
<dbReference type="Gene3D" id="1.10.357.10">
    <property type="entry name" value="Tetracycline Repressor, domain 2"/>
    <property type="match status" value="1"/>
</dbReference>